<name>A0ABS5NMR6_9BACI</name>
<dbReference type="RefSeq" id="WP_213100553.1">
    <property type="nucleotide sequence ID" value="NZ_JAGYPM010000001.1"/>
</dbReference>
<reference evidence="1 2" key="1">
    <citation type="submission" date="2021-05" db="EMBL/GenBank/DDBJ databases">
        <title>Novel Bacillus species.</title>
        <authorList>
            <person name="Liu G."/>
        </authorList>
    </citation>
    <scope>NUCLEOTIDE SEQUENCE [LARGE SCALE GENOMIC DNA]</scope>
    <source>
        <strain evidence="1 2">FJAT-49705</strain>
    </source>
</reference>
<keyword evidence="2" id="KW-1185">Reference proteome</keyword>
<comment type="caution">
    <text evidence="1">The sequence shown here is derived from an EMBL/GenBank/DDBJ whole genome shotgun (WGS) entry which is preliminary data.</text>
</comment>
<sequence>MKSLQDALYNWLTIKIVINDRPSDTAAAETEKMFIGMLIDEHGLSNIEIEKDEIMYYVHYDQNGERKKSRFPRELIEVMLNQINLEPEKYVNYPED</sequence>
<organism evidence="1 2">
    <name type="scientific">Cytobacillus citreus</name>
    <dbReference type="NCBI Taxonomy" id="2833586"/>
    <lineage>
        <taxon>Bacteria</taxon>
        <taxon>Bacillati</taxon>
        <taxon>Bacillota</taxon>
        <taxon>Bacilli</taxon>
        <taxon>Bacillales</taxon>
        <taxon>Bacillaceae</taxon>
        <taxon>Cytobacillus</taxon>
    </lineage>
</organism>
<evidence type="ECO:0000313" key="2">
    <source>
        <dbReference type="Proteomes" id="UP000681027"/>
    </source>
</evidence>
<dbReference type="EMBL" id="JAGYPM010000001">
    <property type="protein sequence ID" value="MBS4189073.1"/>
    <property type="molecule type" value="Genomic_DNA"/>
</dbReference>
<proteinExistence type="predicted"/>
<dbReference type="Proteomes" id="UP000681027">
    <property type="component" value="Unassembled WGS sequence"/>
</dbReference>
<gene>
    <name evidence="1" type="ORF">KHA94_02435</name>
</gene>
<protein>
    <submittedName>
        <fullName evidence="1">Uncharacterized protein</fullName>
    </submittedName>
</protein>
<evidence type="ECO:0000313" key="1">
    <source>
        <dbReference type="EMBL" id="MBS4189073.1"/>
    </source>
</evidence>
<accession>A0ABS5NMR6</accession>